<feature type="region of interest" description="N-terminal catalytic PFK domain 1" evidence="15">
    <location>
        <begin position="1"/>
        <end position="1212"/>
    </location>
</feature>
<evidence type="ECO:0000256" key="2">
    <source>
        <dbReference type="ARBA" id="ARBA00002659"/>
    </source>
</evidence>
<comment type="pathway">
    <text evidence="4 15">Carbohydrate degradation; glycolysis; D-glyceraldehyde 3-phosphate and glycerone phosphate from D-glucose: step 3/4.</text>
</comment>
<dbReference type="HAMAP" id="MF_03184">
    <property type="entry name" value="Phosphofructokinase_I_E"/>
    <property type="match status" value="1"/>
</dbReference>
<keyword evidence="6 15" id="KW-0021">Allosteric enzyme</keyword>
<feature type="binding site" description="in other chain" evidence="15">
    <location>
        <begin position="986"/>
        <end position="988"/>
    </location>
    <ligand>
        <name>substrate</name>
        <note>ligand shared between dimeric partners</note>
    </ligand>
</feature>
<dbReference type="EC" id="2.7.1.11" evidence="15"/>
<keyword evidence="12 15" id="KW-0460">Magnesium</keyword>
<dbReference type="GO" id="GO:0042802">
    <property type="term" value="F:identical protein binding"/>
    <property type="evidence" value="ECO:0007669"/>
    <property type="project" value="TreeGrafter"/>
</dbReference>
<keyword evidence="11 15" id="KW-0067">ATP-binding</keyword>
<dbReference type="PROSITE" id="PS00433">
    <property type="entry name" value="PHOSPHOFRUCTOKINASE"/>
    <property type="match status" value="2"/>
</dbReference>
<dbReference type="FunFam" id="3.40.50.460:FF:000008">
    <property type="entry name" value="ATP-dependent 6-phosphofructokinase"/>
    <property type="match status" value="1"/>
</dbReference>
<gene>
    <name evidence="19" type="ORF">M513_10763</name>
</gene>
<evidence type="ECO:0000256" key="1">
    <source>
        <dbReference type="ARBA" id="ARBA00001946"/>
    </source>
</evidence>
<dbReference type="GO" id="GO:0005945">
    <property type="term" value="C:6-phosphofructokinase complex"/>
    <property type="evidence" value="ECO:0007669"/>
    <property type="project" value="UniProtKB-ARBA"/>
</dbReference>
<feature type="binding site" description="in other chain" evidence="15">
    <location>
        <position position="1086"/>
    </location>
    <ligand>
        <name>substrate</name>
        <note>ligand shared between dimeric partners</note>
    </ligand>
</feature>
<keyword evidence="20" id="KW-1185">Reference proteome</keyword>
<keyword evidence="13 15" id="KW-0324">Glycolysis</keyword>
<dbReference type="SMART" id="SM00185">
    <property type="entry name" value="ARM"/>
    <property type="match status" value="11"/>
</dbReference>
<feature type="binding site" description="in other chain" evidence="15">
    <location>
        <position position="1569"/>
    </location>
    <ligand>
        <name>beta-D-fructose 2,6-bisphosphate</name>
        <dbReference type="ChEBI" id="CHEBI:58579"/>
        <note>allosteric activator; ligand shared between dimeric partners</note>
    </ligand>
</feature>
<feature type="binding site" description="in other chain" evidence="15">
    <location>
        <begin position="1030"/>
        <end position="1032"/>
    </location>
    <ligand>
        <name>substrate</name>
        <note>ligand shared between dimeric partners</note>
    </ligand>
</feature>
<dbReference type="GO" id="GO:0005524">
    <property type="term" value="F:ATP binding"/>
    <property type="evidence" value="ECO:0007669"/>
    <property type="project" value="UniProtKB-KW"/>
</dbReference>
<accession>A0A085LTQ5</accession>
<dbReference type="FunFam" id="3.40.50.460:FF:000003">
    <property type="entry name" value="ATP-dependent 6-phosphofructokinase"/>
    <property type="match status" value="1"/>
</dbReference>
<feature type="repeat" description="ARM" evidence="16">
    <location>
        <begin position="232"/>
        <end position="274"/>
    </location>
</feature>
<feature type="binding site" evidence="15">
    <location>
        <begin position="940"/>
        <end position="943"/>
    </location>
    <ligand>
        <name>ATP</name>
        <dbReference type="ChEBI" id="CHEBI:30616"/>
    </ligand>
</feature>
<dbReference type="GO" id="GO:0061621">
    <property type="term" value="P:canonical glycolysis"/>
    <property type="evidence" value="ECO:0007669"/>
    <property type="project" value="TreeGrafter"/>
</dbReference>
<dbReference type="UniPathway" id="UPA00109">
    <property type="reaction ID" value="UER00182"/>
</dbReference>
<feature type="region of interest" description="C-terminal regulatory PFK domain 2" evidence="15">
    <location>
        <begin position="1229"/>
        <end position="1603"/>
    </location>
</feature>
<evidence type="ECO:0000256" key="17">
    <source>
        <dbReference type="SAM" id="MobiDB-lite"/>
    </source>
</evidence>
<evidence type="ECO:0000313" key="20">
    <source>
        <dbReference type="Proteomes" id="UP000030764"/>
    </source>
</evidence>
<feature type="repeat" description="ARM" evidence="16">
    <location>
        <begin position="148"/>
        <end position="181"/>
    </location>
</feature>
<comment type="subcellular location">
    <subcellularLocation>
        <location evidence="3 15">Cytoplasm</location>
    </subcellularLocation>
</comment>
<reference evidence="19 20" key="1">
    <citation type="journal article" date="2014" name="Nat. Genet.">
        <title>Genome and transcriptome of the porcine whipworm Trichuris suis.</title>
        <authorList>
            <person name="Jex A.R."/>
            <person name="Nejsum P."/>
            <person name="Schwarz E.M."/>
            <person name="Hu L."/>
            <person name="Young N.D."/>
            <person name="Hall R.S."/>
            <person name="Korhonen P.K."/>
            <person name="Liao S."/>
            <person name="Thamsborg S."/>
            <person name="Xia J."/>
            <person name="Xu P."/>
            <person name="Wang S."/>
            <person name="Scheerlinck J.P."/>
            <person name="Hofmann A."/>
            <person name="Sternberg P.W."/>
            <person name="Wang J."/>
            <person name="Gasser R.B."/>
        </authorList>
    </citation>
    <scope>NUCLEOTIDE SEQUENCE [LARGE SCALE GENOMIC DNA]</scope>
    <source>
        <strain evidence="19">DCEP-RM93M</strain>
    </source>
</reference>
<evidence type="ECO:0000256" key="13">
    <source>
        <dbReference type="ARBA" id="ARBA00023152"/>
    </source>
</evidence>
<feature type="repeat" description="ARM" evidence="16">
    <location>
        <begin position="594"/>
        <end position="627"/>
    </location>
</feature>
<dbReference type="InterPro" id="IPR035966">
    <property type="entry name" value="PKF_sf"/>
</dbReference>
<comment type="function">
    <text evidence="2 15">Catalyzes the phosphorylation of D-fructose 6-phosphate to fructose 1,6-bisphosphate by ATP, the first committing step of glycolysis.</text>
</comment>
<sequence>MTHMPQSPYVADHVAMNLVGSKDQQTLAWAHQNYVIDSGIHSAGVGTYASSAMSGVSSFIEEYGDPYTPGYTREQIDGINLDYEATRSQRIRAAIFPETIEDVGDIPTAQYDFGQSTNVQRLAEPSQMLKSAVVNIINYHDDAELTAKAIPELIKLLSDVDQVVVQQAAMVIHHLSKRDAELIALAKSPDLVLAVINAINNNSEPELTKYAAGTLYNISRHYPGLLAIFQSGGIPALVRLLSSPIDSVVFYAITTLHNLLLHQQGSKEEVRRAGGVPKMVVLLKKPIPKFLAIVTDCLQNLAYRHAETKLVILASDGPRELVRIIQSYDYEKLLWTSSRLLKVLSVCPQNKPAIIQAGCMQVLGQRLVHPSQRLIRSCLDCLRNLSDEATKEENVEDLLRHLIQLLGSSDLEAVACCVDILSNLTCNNQRNKVTVCRSMGVDALIRTLQQCMNSFEIVESTLCTLRHLTCRNPDAEAAQNAPGFSYGIPLICSFVNLHAHPVVRLPVAKAALGLIRNLANSAANLNTFRENGIANNVCMYFIRAFQQVQQAQRAKTEPPIIDGVSSLDIVECSAATLHALSKDAVSRTIMRQMNIIPILVQLLYFEVEHIQLVAAGTLSELTNDSDGIILVEQCGATPRLTELLHSRNETISTYACATLHRMSGDKPAEYKKRLSVELTSALLRDDGAGNWDQEPMATDTCNVPDDFSDMVYRGERHPGILNVPNYATCSPLFSGSYDNAVSFDQMHVNSPATVPSGWDGMDSSAPPPGPAGQQYGNVPASLPAQAAASRYPPQQPVNSWKVRNKAMAAEKKERRTTSGGSLLGREGEQVRPLTNTGDVIGVFTSGGDSQGMNAALRAVCRMGLYMGCKVYFIHEGYQGMVEGGHNITLANWDTVSDVIQRSGTIIGSARSKDFYTPEGRLKAAYNLLCCGINNLVCIGGDGSLTGANLFRQEWPSMLKELLHRGSITAEKAAKYPTIKIVGLVGSIDNDFCGTDMTIGTDTALHRIIEAIDAVQSTAQSHQRSFVVEVMGRHCGYLALVAGLASEADFTFIPEWPPPAEWRDILCQKLHETRLHGQRVNIIICAEGAVDCNGNPITAEMVRNIIIERLNYDTRITVLGHVQRGGNPSAFDRLLGSRMGAEAVTALMDTAPNAEPCVIAIHGGTVVRVPLAKCVERTNQVKKAMAEKDWETAVRLRGKTFIRNLETYKLLAKIRPPMDKNTLSGGHKFTFAVMNVGAPACGMNAAVRSFVRNALSHGCRVYAIKDSFDGLIRGSFKEMDWHDVTNWSMFGGSFLGTQKSLPTKDMDQVVAQLRKFKIDGLFLIGGFEAFHSCLIMTELRQKFKEFCIPMVTLPCTISNNIPGTSISIGSDSALNEICRLIDKIKQSAIGTKRRVFIVETMGGYCGYLATLSALASGADNAYIFEEPFTVDDIKRDVQVIARKMKSGVQRYIIMRCERANENYTTQFIMQLFSEEGKGNFSTRINVLGHSQQGGCPTPFDRNLATRMAAQAAETLVSKARESVQPDGSVYTTAVDSAVLLGIRERHSECVSVMELKLLFLRREQADFERRLSTDRWWLKLRPLMRILAGHHSFYDMTASNADVK</sequence>
<evidence type="ECO:0000256" key="16">
    <source>
        <dbReference type="PROSITE-ProRule" id="PRU00259"/>
    </source>
</evidence>
<comment type="cofactor">
    <cofactor evidence="1 15">
        <name>Mg(2+)</name>
        <dbReference type="ChEBI" id="CHEBI:18420"/>
    </cofactor>
</comment>
<protein>
    <recommendedName>
        <fullName evidence="15">ATP-dependent 6-phosphofructokinase</fullName>
        <shortName evidence="15">ATP-PFK</shortName>
        <shortName evidence="15">Phosphofructokinase</shortName>
        <ecNumber evidence="15">2.7.1.11</ecNumber>
    </recommendedName>
    <alternativeName>
        <fullName evidence="15">Phosphohexokinase</fullName>
    </alternativeName>
</protein>
<dbReference type="InterPro" id="IPR000023">
    <property type="entry name" value="Phosphofructokinase_dom"/>
</dbReference>
<dbReference type="Gene3D" id="1.25.10.10">
    <property type="entry name" value="Leucine-rich Repeat Variant"/>
    <property type="match status" value="1"/>
</dbReference>
<feature type="binding site" description="in other chain" evidence="15">
    <location>
        <begin position="1488"/>
        <end position="1491"/>
    </location>
    <ligand>
        <name>beta-D-fructose 2,6-bisphosphate</name>
        <dbReference type="ChEBI" id="CHEBI:58579"/>
        <note>allosteric activator; ligand shared between dimeric partners</note>
    </ligand>
</feature>
<dbReference type="Proteomes" id="UP000030764">
    <property type="component" value="Unassembled WGS sequence"/>
</dbReference>
<dbReference type="Pfam" id="PF00365">
    <property type="entry name" value="PFK"/>
    <property type="match status" value="2"/>
</dbReference>
<dbReference type="GO" id="GO:0030388">
    <property type="term" value="P:fructose 1,6-bisphosphate metabolic process"/>
    <property type="evidence" value="ECO:0007669"/>
    <property type="project" value="TreeGrafter"/>
</dbReference>
<feature type="binding site" evidence="15">
    <location>
        <position position="1393"/>
    </location>
    <ligand>
        <name>beta-D-fructose 2,6-bisphosphate</name>
        <dbReference type="ChEBI" id="CHEBI:58579"/>
        <note>allosteric activator; ligand shared between dimeric partners</note>
    </ligand>
</feature>
<dbReference type="PRINTS" id="PR00476">
    <property type="entry name" value="PHFRCTKINASE"/>
</dbReference>
<feature type="binding site" evidence="15">
    <location>
        <position position="1482"/>
    </location>
    <ligand>
        <name>beta-D-fructose 2,6-bisphosphate</name>
        <dbReference type="ChEBI" id="CHEBI:58579"/>
        <note>allosteric activator; ligand shared between dimeric partners</note>
    </ligand>
</feature>
<dbReference type="InterPro" id="IPR015912">
    <property type="entry name" value="Phosphofructokinase_CS"/>
</dbReference>
<evidence type="ECO:0000256" key="8">
    <source>
        <dbReference type="ARBA" id="ARBA00022723"/>
    </source>
</evidence>
<dbReference type="GO" id="GO:0070095">
    <property type="term" value="F:fructose-6-phosphate binding"/>
    <property type="evidence" value="ECO:0007669"/>
    <property type="project" value="TreeGrafter"/>
</dbReference>
<evidence type="ECO:0000256" key="10">
    <source>
        <dbReference type="ARBA" id="ARBA00022777"/>
    </source>
</evidence>
<dbReference type="GO" id="GO:0006002">
    <property type="term" value="P:fructose 6-phosphate metabolic process"/>
    <property type="evidence" value="ECO:0007669"/>
    <property type="project" value="InterPro"/>
</dbReference>
<evidence type="ECO:0000256" key="12">
    <source>
        <dbReference type="ARBA" id="ARBA00022842"/>
    </source>
</evidence>
<dbReference type="FunFam" id="3.40.50.450:FF:000043">
    <property type="entry name" value="ATP-dependent 6-phosphofructokinase, platelet type"/>
    <property type="match status" value="1"/>
</dbReference>
<dbReference type="CDD" id="cd21719">
    <property type="entry name" value="CTNNAbd_CTNNB1-like"/>
    <property type="match status" value="1"/>
</dbReference>
<dbReference type="InterPro" id="IPR009161">
    <property type="entry name" value="6-Pfructokinase_euk"/>
</dbReference>
<name>A0A085LTQ5_9BILA</name>
<dbReference type="PANTHER" id="PTHR13697:SF4">
    <property type="entry name" value="ATP-DEPENDENT 6-PHOSPHOFRUCTOKINASE"/>
    <property type="match status" value="1"/>
</dbReference>
<keyword evidence="5 15" id="KW-0963">Cytoplasm</keyword>
<evidence type="ECO:0000256" key="3">
    <source>
        <dbReference type="ARBA" id="ARBA00004496"/>
    </source>
</evidence>
<dbReference type="GO" id="GO:0016208">
    <property type="term" value="F:AMP binding"/>
    <property type="evidence" value="ECO:0007669"/>
    <property type="project" value="TreeGrafter"/>
</dbReference>
<evidence type="ECO:0000256" key="4">
    <source>
        <dbReference type="ARBA" id="ARBA00004679"/>
    </source>
</evidence>
<keyword evidence="9 15" id="KW-0547">Nucleotide-binding</keyword>
<feature type="binding site" evidence="15">
    <location>
        <position position="941"/>
    </location>
    <ligand>
        <name>Mg(2+)</name>
        <dbReference type="ChEBI" id="CHEBI:18420"/>
        <note>catalytic</note>
    </ligand>
</feature>
<feature type="repeat" description="ARM" evidence="16">
    <location>
        <begin position="635"/>
        <end position="663"/>
    </location>
</feature>
<comment type="activity regulation">
    <text evidence="15">Allosterically activated by ADP, AMP, or fructose 2,6-bisphosphate, and allosterically inhibited by ATP or citrate.</text>
</comment>
<dbReference type="GO" id="GO:0003872">
    <property type="term" value="F:6-phosphofructokinase activity"/>
    <property type="evidence" value="ECO:0007669"/>
    <property type="project" value="UniProtKB-UniRule"/>
</dbReference>
<dbReference type="SUPFAM" id="SSF53784">
    <property type="entry name" value="Phosphofructokinase"/>
    <property type="match status" value="2"/>
</dbReference>
<feature type="domain" description="Phosphofructokinase" evidence="18">
    <location>
        <begin position="1230"/>
        <end position="1513"/>
    </location>
</feature>
<evidence type="ECO:0000256" key="15">
    <source>
        <dbReference type="HAMAP-Rule" id="MF_03184"/>
    </source>
</evidence>
<dbReference type="InterPro" id="IPR000225">
    <property type="entry name" value="Armadillo"/>
</dbReference>
<evidence type="ECO:0000256" key="11">
    <source>
        <dbReference type="ARBA" id="ARBA00022840"/>
    </source>
</evidence>
<comment type="caution">
    <text evidence="15">Lacks conserved residue(s) required for the propagation of feature annotation.</text>
</comment>
<comment type="similarity">
    <text evidence="15">Belongs to the phosphofructokinase type A (PFKA) family. ATP-dependent PFK group I subfamily. Eukaryotic two domain clade 'E' sub-subfamily.</text>
</comment>
<feature type="binding site" description="in other chain" evidence="15">
    <location>
        <position position="1298"/>
    </location>
    <ligand>
        <name>beta-D-fructose 2,6-bisphosphate</name>
        <dbReference type="ChEBI" id="CHEBI:58579"/>
        <note>allosteric activator; ligand shared between dimeric partners</note>
    </ligand>
</feature>
<evidence type="ECO:0000256" key="14">
    <source>
        <dbReference type="ARBA" id="ARBA00048070"/>
    </source>
</evidence>
<feature type="binding site" evidence="15">
    <location>
        <position position="1023"/>
    </location>
    <ligand>
        <name>substrate</name>
        <note>ligand shared between dimeric partners</note>
    </ligand>
</feature>
<feature type="binding site" evidence="15">
    <location>
        <begin position="910"/>
        <end position="911"/>
    </location>
    <ligand>
        <name>ATP</name>
        <dbReference type="ChEBI" id="CHEBI:30616"/>
    </ligand>
</feature>
<dbReference type="PANTHER" id="PTHR13697">
    <property type="entry name" value="PHOSPHOFRUCTOKINASE"/>
    <property type="match status" value="1"/>
</dbReference>
<dbReference type="EMBL" id="KL363296">
    <property type="protein sequence ID" value="KFD48351.1"/>
    <property type="molecule type" value="Genomic_DNA"/>
</dbReference>
<organism evidence="19 20">
    <name type="scientific">Trichuris suis</name>
    <name type="common">pig whipworm</name>
    <dbReference type="NCBI Taxonomy" id="68888"/>
    <lineage>
        <taxon>Eukaryota</taxon>
        <taxon>Metazoa</taxon>
        <taxon>Ecdysozoa</taxon>
        <taxon>Nematoda</taxon>
        <taxon>Enoplea</taxon>
        <taxon>Dorylaimia</taxon>
        <taxon>Trichinellida</taxon>
        <taxon>Trichuridae</taxon>
        <taxon>Trichuris</taxon>
    </lineage>
</organism>
<dbReference type="SUPFAM" id="SSF48371">
    <property type="entry name" value="ARM repeat"/>
    <property type="match status" value="1"/>
</dbReference>
<comment type="catalytic activity">
    <reaction evidence="14 15">
        <text>beta-D-fructose 6-phosphate + ATP = beta-D-fructose 1,6-bisphosphate + ADP + H(+)</text>
        <dbReference type="Rhea" id="RHEA:16109"/>
        <dbReference type="ChEBI" id="CHEBI:15378"/>
        <dbReference type="ChEBI" id="CHEBI:30616"/>
        <dbReference type="ChEBI" id="CHEBI:32966"/>
        <dbReference type="ChEBI" id="CHEBI:57634"/>
        <dbReference type="ChEBI" id="CHEBI:456216"/>
        <dbReference type="EC" id="2.7.1.11"/>
    </reaction>
</comment>
<feature type="repeat" description="ARM" evidence="16">
    <location>
        <begin position="274"/>
        <end position="316"/>
    </location>
</feature>
<feature type="repeat" description="ARM" evidence="16">
    <location>
        <begin position="190"/>
        <end position="233"/>
    </location>
</feature>
<dbReference type="Pfam" id="PF00514">
    <property type="entry name" value="Arm"/>
    <property type="match status" value="3"/>
</dbReference>
<comment type="subunit">
    <text evidence="15">Homotetramer.</text>
</comment>
<proteinExistence type="inferred from homology"/>
<feature type="repeat" description="ARM" evidence="16">
    <location>
        <begin position="439"/>
        <end position="483"/>
    </location>
</feature>
<dbReference type="Gene3D" id="3.40.50.450">
    <property type="match status" value="2"/>
</dbReference>
<feature type="binding site" description="in other chain" evidence="15">
    <location>
        <position position="1456"/>
    </location>
    <ligand>
        <name>beta-D-fructose 2,6-bisphosphate</name>
        <dbReference type="ChEBI" id="CHEBI:58579"/>
        <note>allosteric activator; ligand shared between dimeric partners</note>
    </ligand>
</feature>
<keyword evidence="7 15" id="KW-0808">Transferase</keyword>
<feature type="active site" description="Proton acceptor" evidence="15">
    <location>
        <position position="988"/>
    </location>
</feature>
<feature type="binding site" evidence="15">
    <location>
        <position position="847"/>
    </location>
    <ligand>
        <name>ATP</name>
        <dbReference type="ChEBI" id="CHEBI:30616"/>
    </ligand>
</feature>
<evidence type="ECO:0000259" key="18">
    <source>
        <dbReference type="Pfam" id="PF00365"/>
    </source>
</evidence>
<dbReference type="GO" id="GO:0048029">
    <property type="term" value="F:monosaccharide binding"/>
    <property type="evidence" value="ECO:0007669"/>
    <property type="project" value="TreeGrafter"/>
</dbReference>
<evidence type="ECO:0000313" key="19">
    <source>
        <dbReference type="EMBL" id="KFD48351.1"/>
    </source>
</evidence>
<feature type="domain" description="Phosphofructokinase" evidence="18">
    <location>
        <begin position="840"/>
        <end position="1146"/>
    </location>
</feature>
<feature type="binding site" evidence="15">
    <location>
        <position position="1114"/>
    </location>
    <ligand>
        <name>substrate</name>
        <note>ligand shared between dimeric partners</note>
    </ligand>
</feature>
<dbReference type="Gene3D" id="3.40.50.460">
    <property type="entry name" value="Phosphofructokinase domain"/>
    <property type="match status" value="2"/>
</dbReference>
<evidence type="ECO:0000256" key="6">
    <source>
        <dbReference type="ARBA" id="ARBA00022533"/>
    </source>
</evidence>
<dbReference type="GO" id="GO:0046872">
    <property type="term" value="F:metal ion binding"/>
    <property type="evidence" value="ECO:0007669"/>
    <property type="project" value="UniProtKB-KW"/>
</dbReference>
<dbReference type="InterPro" id="IPR016024">
    <property type="entry name" value="ARM-type_fold"/>
</dbReference>
<dbReference type="InterPro" id="IPR022953">
    <property type="entry name" value="ATP_PFK"/>
</dbReference>
<feature type="region of interest" description="Disordered" evidence="17">
    <location>
        <begin position="754"/>
        <end position="778"/>
    </location>
</feature>
<dbReference type="PROSITE" id="PS50176">
    <property type="entry name" value="ARM_REPEAT"/>
    <property type="match status" value="7"/>
</dbReference>
<feature type="region of interest" description="Disordered" evidence="17">
    <location>
        <begin position="804"/>
        <end position="825"/>
    </location>
</feature>
<evidence type="ECO:0000256" key="9">
    <source>
        <dbReference type="ARBA" id="ARBA00022741"/>
    </source>
</evidence>
<feature type="binding site" description="in other chain" evidence="15">
    <location>
        <begin position="1400"/>
        <end position="1402"/>
    </location>
    <ligand>
        <name>beta-D-fructose 2,6-bisphosphate</name>
        <dbReference type="ChEBI" id="CHEBI:58579"/>
        <note>allosteric activator; ligand shared between dimeric partners</note>
    </ligand>
</feature>
<evidence type="ECO:0000256" key="5">
    <source>
        <dbReference type="ARBA" id="ARBA00022490"/>
    </source>
</evidence>
<dbReference type="InterPro" id="IPR011989">
    <property type="entry name" value="ARM-like"/>
</dbReference>
<keyword evidence="8 15" id="KW-0479">Metal-binding</keyword>
<feature type="binding site" description="in other chain" evidence="15">
    <location>
        <begin position="1355"/>
        <end position="1359"/>
    </location>
    <ligand>
        <name>beta-D-fructose 2,6-bisphosphate</name>
        <dbReference type="ChEBI" id="CHEBI:58579"/>
        <note>allosteric activator; ligand shared between dimeric partners</note>
    </ligand>
</feature>
<evidence type="ECO:0000256" key="7">
    <source>
        <dbReference type="ARBA" id="ARBA00022679"/>
    </source>
</evidence>
<feature type="binding site" description="in other chain" evidence="15">
    <location>
        <begin position="1120"/>
        <end position="1123"/>
    </location>
    <ligand>
        <name>substrate</name>
        <note>ligand shared between dimeric partners</note>
    </ligand>
</feature>
<keyword evidence="10 15" id="KW-0418">Kinase</keyword>
<dbReference type="NCBIfam" id="TIGR02478">
    <property type="entry name" value="6PF1K_euk"/>
    <property type="match status" value="1"/>
</dbReference>